<dbReference type="AlphaFoldDB" id="A0A1I4N6G4"/>
<evidence type="ECO:0000313" key="2">
    <source>
        <dbReference type="Proteomes" id="UP000199144"/>
    </source>
</evidence>
<dbReference type="STRING" id="254406.SAMN04488042_1046"/>
<accession>A0A1I4N6G4</accession>
<dbReference type="Proteomes" id="UP000199144">
    <property type="component" value="Unassembled WGS sequence"/>
</dbReference>
<organism evidence="1 2">
    <name type="scientific">Shimia aestuarii</name>
    <dbReference type="NCBI Taxonomy" id="254406"/>
    <lineage>
        <taxon>Bacteria</taxon>
        <taxon>Pseudomonadati</taxon>
        <taxon>Pseudomonadota</taxon>
        <taxon>Alphaproteobacteria</taxon>
        <taxon>Rhodobacterales</taxon>
        <taxon>Roseobacteraceae</taxon>
    </lineage>
</organism>
<keyword evidence="2" id="KW-1185">Reference proteome</keyword>
<protein>
    <submittedName>
        <fullName evidence="1">Uncharacterized protein</fullName>
    </submittedName>
</protein>
<sequence>MRLPTVPDNAYRKGVRPVSFKGARKNKYGKINLNRVAARNELYRQIGESIVTATRKTHIDLAAEYLAKYQAQGDFDPVEPDTAMVIDTKIQRSGWNANLVKFGGRIVYLEAPPLERVAEAAKEAWDFLLGRYEQYPWLDSQGAYGDMLVVFADGKQVDIGALDTIEPKPTRITIAAAAPYSGKLERVTGATGGLMSLTISTMIAQGWDSEIALRHKYVRGPRRKTSGAAVMVPVMEFGVIGSFRTRAAEPGGKARLGARRRNIRQYIRRRKRQRLKGKRADNLTLRAIARNREAIRNE</sequence>
<dbReference type="RefSeq" id="WP_093093910.1">
    <property type="nucleotide sequence ID" value="NZ_FOTQ01000004.1"/>
</dbReference>
<proteinExistence type="predicted"/>
<name>A0A1I4N6G4_9RHOB</name>
<dbReference type="EMBL" id="FOTQ01000004">
    <property type="protein sequence ID" value="SFM10926.1"/>
    <property type="molecule type" value="Genomic_DNA"/>
</dbReference>
<reference evidence="1 2" key="1">
    <citation type="submission" date="2016-10" db="EMBL/GenBank/DDBJ databases">
        <authorList>
            <person name="de Groot N.N."/>
        </authorList>
    </citation>
    <scope>NUCLEOTIDE SEQUENCE [LARGE SCALE GENOMIC DNA]</scope>
    <source>
        <strain evidence="1 2">DSM 15283</strain>
    </source>
</reference>
<evidence type="ECO:0000313" key="1">
    <source>
        <dbReference type="EMBL" id="SFM10926.1"/>
    </source>
</evidence>
<gene>
    <name evidence="1" type="ORF">SAMN04488042_1046</name>
</gene>